<dbReference type="Proteomes" id="UP001597534">
    <property type="component" value="Unassembled WGS sequence"/>
</dbReference>
<gene>
    <name evidence="2" type="ORF">ACFS5J_08125</name>
</gene>
<dbReference type="InterPro" id="IPR049804">
    <property type="entry name" value="Choice_anch_L"/>
</dbReference>
<feature type="chain" id="PRO_5046362380" evidence="1">
    <location>
        <begin position="23"/>
        <end position="1411"/>
    </location>
</feature>
<protein>
    <submittedName>
        <fullName evidence="2">Choice-of-anchor L domain-containing protein</fullName>
    </submittedName>
</protein>
<dbReference type="InterPro" id="IPR026341">
    <property type="entry name" value="T9SS_type_B"/>
</dbReference>
<dbReference type="RefSeq" id="WP_379811592.1">
    <property type="nucleotide sequence ID" value="NZ_JBHUPC010000013.1"/>
</dbReference>
<name>A0ABW5YLW0_9FLAO</name>
<dbReference type="NCBIfam" id="TIGR04131">
    <property type="entry name" value="Bac_Flav_CTERM"/>
    <property type="match status" value="1"/>
</dbReference>
<comment type="caution">
    <text evidence="2">The sequence shown here is derived from an EMBL/GenBank/DDBJ whole genome shotgun (WGS) entry which is preliminary data.</text>
</comment>
<proteinExistence type="predicted"/>
<organism evidence="2 3">
    <name type="scientific">Flavobacterium chuncheonense</name>
    <dbReference type="NCBI Taxonomy" id="2026653"/>
    <lineage>
        <taxon>Bacteria</taxon>
        <taxon>Pseudomonadati</taxon>
        <taxon>Bacteroidota</taxon>
        <taxon>Flavobacteriia</taxon>
        <taxon>Flavobacteriales</taxon>
        <taxon>Flavobacteriaceae</taxon>
        <taxon>Flavobacterium</taxon>
    </lineage>
</organism>
<evidence type="ECO:0000313" key="3">
    <source>
        <dbReference type="Proteomes" id="UP001597534"/>
    </source>
</evidence>
<reference evidence="3" key="1">
    <citation type="journal article" date="2019" name="Int. J. Syst. Evol. Microbiol.">
        <title>The Global Catalogue of Microorganisms (GCM) 10K type strain sequencing project: providing services to taxonomists for standard genome sequencing and annotation.</title>
        <authorList>
            <consortium name="The Broad Institute Genomics Platform"/>
            <consortium name="The Broad Institute Genome Sequencing Center for Infectious Disease"/>
            <person name="Wu L."/>
            <person name="Ma J."/>
        </authorList>
    </citation>
    <scope>NUCLEOTIDE SEQUENCE [LARGE SCALE GENOMIC DNA]</scope>
    <source>
        <strain evidence="3">KCTC 22671</strain>
    </source>
</reference>
<keyword evidence="1" id="KW-0732">Signal</keyword>
<feature type="signal peptide" evidence="1">
    <location>
        <begin position="1"/>
        <end position="22"/>
    </location>
</feature>
<dbReference type="Pfam" id="PF13585">
    <property type="entry name" value="CHU_C"/>
    <property type="match status" value="1"/>
</dbReference>
<accession>A0ABW5YLW0</accession>
<dbReference type="EMBL" id="JBHUPC010000013">
    <property type="protein sequence ID" value="MFD2891974.1"/>
    <property type="molecule type" value="Genomic_DNA"/>
</dbReference>
<sequence length="1411" mass="154858">MKFIVKILVFLLPFFTFSQSITVDPNYSANELVELVLNNSCLEVTNTTMSASQSVAYFNQNGTTFPITEGIIIRNGNTIFTQGQYTGANLSSTISTSSDTYLQNLSNTSSGQTTPIVDVAFLEFDFIPTSNSFSFDFLFASNEYGQFQCISNDIFAFALTDLNTSITTNLAVIPGTNNPVSVKNIRNAAYNSNCNSTNPGLFSIYNPNNPAASTLNMRGHTVVMTAASQVTPNTPYRIRLSIADYGDSDYDSAVFIAAGSFVTDFDLGSNQSICNGDSFLLDTGLDNTYTIEWQLNGSTIPNETSPTYTVTQSGIYHVIIDKGTCHIEDTITFDPLVTNSPDNLYACDNGTPFSSFNLTLNNENQLGINNSNYNVQYFENLSDIPNNPITGDLTDYLSPGGTIYIKLYNTITNNFCDAVYQFSLIITAPITPGTNIIGEICENDSTPYDLTQHEAAAINGQTGNYTISYHNTQSDAQNDSNPINPNVIITGTGTATYWIRIENELNPNCFSTTNVVITINPAPIVDTLDLIVECNNTTLPAINNGTYYSGPNATGTQYNNGDFIDEGGVYYIHTGPDTNGCTNESSFEIYLVDEYYPANNHCGEFIVPTPTHNIGAFYTEAGGPNGNGTLIPAGTTYTNNTQATVIETIYFYAEVDGIVCRDEPIDIYIHGIPLIDTLNDVTYCNSYTLPSLTNGSYYSQSGGNGTVLNPGDIISVNGPNYPGTYYIYNQLAHTSSNGSPGFCPNETEFQVNLVNTSFFVPLESCGSYMLPPIAYGGYFDQPMGQGNSIDPTIPITTSQIVYYYTNTTETPNCTNNLNYNITITPLPLVDEIESNNYCGEYILPALTNGNYYMLPGGPTAPNQTPLYANQVIDLSGTSLNPGTYYVYNGPDSNGCSNEWAFTITITALPPTDPVIDRIECNPYSLPTPTNGTYYTELGGPNGSGTIVDSTEVFNADNTFYIYNFDPITNCEADIRFTVFYNGINLPDYPDITICDSENYALPPLTHTPPSPTNSYTINYYIDTDNDNIGDTIIPSGTIFNTPGTTTVYVYAQNQGRFGIICNEEDTFIITVSETPIVPDYTVYNNTSYCGSFTLPTLPTVNYDLNYYSQPGGNTADIINPSDYIYSVNAGSTPQTFQVWLYGSATNNSNCNNEEHFQFTIYPKREFSIEGGIICVDPITQIAEQPILLSSGLNPFNHTVEWYLNGALVGTGSNYLAYNAGTYTVVPIKTTPENAPDCEYVPTTVSVEQSSTAVASVSISSPFENYAIVTVNIDIGFGIYNYQLDNQPFQTDNVFYDVGSGDHTITVRDVFGNCGDILLNATIIKYPKYFTPNADNTNDTWNIWDLRDEHPDAIISIFDRYGKLITQVQPKGNGWDGTYNGEKLPSTDYWFVVDYSYYGEERQFKAHFSLKR</sequence>
<dbReference type="NCBIfam" id="NF038133">
    <property type="entry name" value="choice_anch_L"/>
    <property type="match status" value="1"/>
</dbReference>
<evidence type="ECO:0000256" key="1">
    <source>
        <dbReference type="SAM" id="SignalP"/>
    </source>
</evidence>
<evidence type="ECO:0000313" key="2">
    <source>
        <dbReference type="EMBL" id="MFD2891974.1"/>
    </source>
</evidence>
<keyword evidence="3" id="KW-1185">Reference proteome</keyword>